<dbReference type="Pfam" id="PF04127">
    <property type="entry name" value="DFP"/>
    <property type="match status" value="1"/>
</dbReference>
<feature type="active site" description="Proton donor" evidence="3">
    <location>
        <position position="163"/>
    </location>
</feature>
<dbReference type="Gene3D" id="3.40.50.10300">
    <property type="entry name" value="CoaB-like"/>
    <property type="match status" value="1"/>
</dbReference>
<dbReference type="SUPFAM" id="SSF52507">
    <property type="entry name" value="Homo-oligomeric flavin-containing Cys decarboxylases, HFCD"/>
    <property type="match status" value="1"/>
</dbReference>
<comment type="caution">
    <text evidence="3">Lacks conserved residue(s) required for the propagation of feature annotation.</text>
</comment>
<dbReference type="InterPro" id="IPR036551">
    <property type="entry name" value="Flavin_trans-like"/>
</dbReference>
<evidence type="ECO:0000259" key="6">
    <source>
        <dbReference type="Pfam" id="PF04127"/>
    </source>
</evidence>
<dbReference type="EC" id="4.1.1.36" evidence="3"/>
<dbReference type="EC" id="6.3.2.5" evidence="3"/>
<dbReference type="HAMAP" id="MF_02225">
    <property type="entry name" value="CoaBC"/>
    <property type="match status" value="1"/>
</dbReference>
<keyword evidence="3 4" id="KW-0288">FMN</keyword>
<accession>A0A143DCQ7</accession>
<dbReference type="UniPathway" id="UPA00241">
    <property type="reaction ID" value="UER00353"/>
</dbReference>
<dbReference type="RefSeq" id="WP_066133797.1">
    <property type="nucleotide sequence ID" value="NZ_CP014525.1"/>
</dbReference>
<feature type="domain" description="Flavoprotein" evidence="5">
    <location>
        <begin position="12"/>
        <end position="183"/>
    </location>
</feature>
<keyword evidence="3 4" id="KW-0436">Ligase</keyword>
<dbReference type="InterPro" id="IPR003382">
    <property type="entry name" value="Flavoprotein"/>
</dbReference>
<comment type="cofactor">
    <cofactor evidence="3">
        <name>FMN</name>
        <dbReference type="ChEBI" id="CHEBI:58210"/>
    </cofactor>
    <text evidence="3">Binds 1 FMN per subunit.</text>
</comment>
<dbReference type="EMBL" id="CP014525">
    <property type="protein sequence ID" value="AMW34495.1"/>
    <property type="molecule type" value="Genomic_DNA"/>
</dbReference>
<comment type="cofactor">
    <cofactor evidence="3">
        <name>Mg(2+)</name>
        <dbReference type="ChEBI" id="CHEBI:18420"/>
    </cofactor>
</comment>
<comment type="catalytic activity">
    <reaction evidence="3 4">
        <text>(R)-4'-phosphopantothenate + L-cysteine + CTP = N-[(R)-4-phosphopantothenoyl]-L-cysteine + CMP + diphosphate + H(+)</text>
        <dbReference type="Rhea" id="RHEA:19397"/>
        <dbReference type="ChEBI" id="CHEBI:10986"/>
        <dbReference type="ChEBI" id="CHEBI:15378"/>
        <dbReference type="ChEBI" id="CHEBI:33019"/>
        <dbReference type="ChEBI" id="CHEBI:35235"/>
        <dbReference type="ChEBI" id="CHEBI:37563"/>
        <dbReference type="ChEBI" id="CHEBI:59458"/>
        <dbReference type="ChEBI" id="CHEBI:60377"/>
        <dbReference type="EC" id="6.3.2.5"/>
    </reaction>
</comment>
<dbReference type="Pfam" id="PF02441">
    <property type="entry name" value="Flavoprotein"/>
    <property type="match status" value="1"/>
</dbReference>
<feature type="binding site" evidence="3">
    <location>
        <position position="289"/>
    </location>
    <ligand>
        <name>CTP</name>
        <dbReference type="ChEBI" id="CHEBI:37563"/>
    </ligand>
</feature>
<evidence type="ECO:0000259" key="5">
    <source>
        <dbReference type="Pfam" id="PF02441"/>
    </source>
</evidence>
<evidence type="ECO:0000256" key="2">
    <source>
        <dbReference type="ARBA" id="ARBA00023239"/>
    </source>
</evidence>
<dbReference type="InterPro" id="IPR007085">
    <property type="entry name" value="DNA/pantothenate-metab_flavo_C"/>
</dbReference>
<dbReference type="PANTHER" id="PTHR14359:SF6">
    <property type="entry name" value="PHOSPHOPANTOTHENOYLCYSTEINE DECARBOXYLASE"/>
    <property type="match status" value="1"/>
</dbReference>
<dbReference type="InterPro" id="IPR035929">
    <property type="entry name" value="CoaB-like_sf"/>
</dbReference>
<dbReference type="PANTHER" id="PTHR14359">
    <property type="entry name" value="HOMO-OLIGOMERIC FLAVIN CONTAINING CYS DECARBOXYLASE FAMILY"/>
    <property type="match status" value="1"/>
</dbReference>
<proteinExistence type="inferred from homology"/>
<feature type="region of interest" description="Phosphopantothenate--cysteine ligase" evidence="3">
    <location>
        <begin position="199"/>
        <end position="423"/>
    </location>
</feature>
<evidence type="ECO:0000313" key="8">
    <source>
        <dbReference type="Proteomes" id="UP000076066"/>
    </source>
</evidence>
<feature type="binding site" evidence="3">
    <location>
        <position position="336"/>
    </location>
    <ligand>
        <name>CTP</name>
        <dbReference type="ChEBI" id="CHEBI:37563"/>
    </ligand>
</feature>
<organism evidence="7 8">
    <name type="scientific">Haematospirillum jordaniae</name>
    <dbReference type="NCBI Taxonomy" id="1549855"/>
    <lineage>
        <taxon>Bacteria</taxon>
        <taxon>Pseudomonadati</taxon>
        <taxon>Pseudomonadota</taxon>
        <taxon>Alphaproteobacteria</taxon>
        <taxon>Rhodospirillales</taxon>
        <taxon>Novispirillaceae</taxon>
        <taxon>Haematospirillum</taxon>
    </lineage>
</organism>
<keyword evidence="1 3" id="KW-0210">Decarboxylase</keyword>
<name>A0A143DCQ7_9PROT</name>
<feature type="region of interest" description="Phosphopantothenoylcysteine decarboxylase" evidence="3">
    <location>
        <begin position="1"/>
        <end position="198"/>
    </location>
</feature>
<dbReference type="GO" id="GO:0015937">
    <property type="term" value="P:coenzyme A biosynthetic process"/>
    <property type="evidence" value="ECO:0007669"/>
    <property type="project" value="UniProtKB-UniRule"/>
</dbReference>
<feature type="binding site" evidence="3">
    <location>
        <position position="298"/>
    </location>
    <ligand>
        <name>CTP</name>
        <dbReference type="ChEBI" id="CHEBI:37563"/>
    </ligand>
</feature>
<feature type="binding site" evidence="3">
    <location>
        <position position="354"/>
    </location>
    <ligand>
        <name>CTP</name>
        <dbReference type="ChEBI" id="CHEBI:37563"/>
    </ligand>
</feature>
<dbReference type="OrthoDB" id="9802554at2"/>
<evidence type="ECO:0000256" key="4">
    <source>
        <dbReference type="RuleBase" id="RU364078"/>
    </source>
</evidence>
<comment type="function">
    <text evidence="4">Catalyzes two steps in the biosynthesis of coenzyme A. In the first step cysteine is conjugated to 4'-phosphopantothenate to form 4-phosphopantothenoylcysteine, in the latter compound is decarboxylated to form 4'-phosphopantotheine.</text>
</comment>
<feature type="binding site" evidence="3">
    <location>
        <begin position="316"/>
        <end position="319"/>
    </location>
    <ligand>
        <name>CTP</name>
        <dbReference type="ChEBI" id="CHEBI:37563"/>
    </ligand>
</feature>
<dbReference type="InterPro" id="IPR005252">
    <property type="entry name" value="CoaBC"/>
</dbReference>
<comment type="pathway">
    <text evidence="3 4">Cofactor biosynthesis; coenzyme A biosynthesis; CoA from (R)-pantothenate: step 2/5.</text>
</comment>
<dbReference type="Proteomes" id="UP000076066">
    <property type="component" value="Chromosome"/>
</dbReference>
<keyword evidence="3" id="KW-0479">Metal-binding</keyword>
<protein>
    <recommendedName>
        <fullName evidence="3">Coenzyme A biosynthesis bifunctional protein CoaBC</fullName>
    </recommendedName>
    <alternativeName>
        <fullName evidence="3">DNA/pantothenate metabolism flavoprotein</fullName>
    </alternativeName>
    <alternativeName>
        <fullName evidence="3">Phosphopantothenoylcysteine synthetase/decarboxylase</fullName>
        <shortName evidence="3">PPCS-PPCDC</shortName>
    </alternativeName>
    <domain>
        <recommendedName>
            <fullName evidence="3">Phosphopantothenoylcysteine decarboxylase</fullName>
            <shortName evidence="3">PPC decarboxylase</shortName>
            <shortName evidence="3">PPC-DC</shortName>
            <ecNumber evidence="3">4.1.1.36</ecNumber>
        </recommendedName>
        <alternativeName>
            <fullName evidence="3">CoaC</fullName>
        </alternativeName>
    </domain>
    <domain>
        <recommendedName>
            <fullName evidence="3">Phosphopantothenate--cysteine ligase</fullName>
            <ecNumber evidence="3">6.3.2.5</ecNumber>
        </recommendedName>
        <alternativeName>
            <fullName evidence="3">CoaB</fullName>
        </alternativeName>
        <alternativeName>
            <fullName evidence="3">Phosphopantothenoylcysteine synthetase</fullName>
            <shortName evidence="3">PPC synthetase</shortName>
            <shortName evidence="3">PPC-S</shortName>
        </alternativeName>
    </domain>
</protein>
<comment type="pathway">
    <text evidence="3 4">Cofactor biosynthesis; coenzyme A biosynthesis; CoA from (R)-pantothenate: step 3/5.</text>
</comment>
<keyword evidence="3 4" id="KW-0285">Flavoprotein</keyword>
<evidence type="ECO:0000313" key="7">
    <source>
        <dbReference type="EMBL" id="AMW34495.1"/>
    </source>
</evidence>
<dbReference type="GO" id="GO:0010181">
    <property type="term" value="F:FMN binding"/>
    <property type="evidence" value="ECO:0007669"/>
    <property type="project" value="UniProtKB-UniRule"/>
</dbReference>
<feature type="binding site" evidence="3">
    <location>
        <position position="350"/>
    </location>
    <ligand>
        <name>CTP</name>
        <dbReference type="ChEBI" id="CHEBI:37563"/>
    </ligand>
</feature>
<keyword evidence="3" id="KW-0511">Multifunctional enzyme</keyword>
<keyword evidence="2 3" id="KW-0456">Lyase</keyword>
<comment type="similarity">
    <text evidence="3 4">In the N-terminal section; belongs to the HFCD (homo-oligomeric flavin containing Cys decarboxylase) superfamily.</text>
</comment>
<evidence type="ECO:0000256" key="3">
    <source>
        <dbReference type="HAMAP-Rule" id="MF_02225"/>
    </source>
</evidence>
<reference evidence="7 8" key="1">
    <citation type="submission" date="2016-02" db="EMBL/GenBank/DDBJ databases">
        <title>Complete Genome of H5569, the type strain of the newly described species Haematospirillium jordaniae.</title>
        <authorList>
            <person name="Nicholson A.C."/>
            <person name="Humrighouse B.W."/>
            <person name="Loparov V."/>
            <person name="McQuiston J.R."/>
        </authorList>
    </citation>
    <scope>NUCLEOTIDE SEQUENCE [LARGE SCALE GENOMIC DNA]</scope>
    <source>
        <strain evidence="7 8">H5569</strain>
    </source>
</reference>
<gene>
    <name evidence="3" type="primary">coaBC</name>
    <name evidence="7" type="ORF">AY555_04065</name>
</gene>
<dbReference type="NCBIfam" id="TIGR00521">
    <property type="entry name" value="coaBC_dfp"/>
    <property type="match status" value="1"/>
</dbReference>
<comment type="catalytic activity">
    <reaction evidence="3 4">
        <text>N-[(R)-4-phosphopantothenoyl]-L-cysteine + H(+) = (R)-4'-phosphopantetheine + CO2</text>
        <dbReference type="Rhea" id="RHEA:16793"/>
        <dbReference type="ChEBI" id="CHEBI:15378"/>
        <dbReference type="ChEBI" id="CHEBI:16526"/>
        <dbReference type="ChEBI" id="CHEBI:59458"/>
        <dbReference type="ChEBI" id="CHEBI:61723"/>
        <dbReference type="EC" id="4.1.1.36"/>
    </reaction>
</comment>
<dbReference type="GO" id="GO:0004633">
    <property type="term" value="F:phosphopantothenoylcysteine decarboxylase activity"/>
    <property type="evidence" value="ECO:0007669"/>
    <property type="project" value="UniProtKB-UniRule"/>
</dbReference>
<dbReference type="GeneID" id="53316325"/>
<dbReference type="Gene3D" id="3.40.50.1950">
    <property type="entry name" value="Flavin prenyltransferase-like"/>
    <property type="match status" value="1"/>
</dbReference>
<feature type="domain" description="DNA/pantothenate metabolism flavoprotein C-terminal" evidence="6">
    <location>
        <begin position="194"/>
        <end position="407"/>
    </location>
</feature>
<dbReference type="GO" id="GO:0071513">
    <property type="term" value="C:phosphopantothenoylcysteine decarboxylase complex"/>
    <property type="evidence" value="ECO:0007669"/>
    <property type="project" value="TreeGrafter"/>
</dbReference>
<keyword evidence="3" id="KW-0460">Magnesium</keyword>
<dbReference type="AlphaFoldDB" id="A0A143DCQ7"/>
<dbReference type="GO" id="GO:0046872">
    <property type="term" value="F:metal ion binding"/>
    <property type="evidence" value="ECO:0007669"/>
    <property type="project" value="UniProtKB-KW"/>
</dbReference>
<sequence length="423" mass="44668">MGTPEQTACGRRILLVLSGGIAACKAPDLIRSLRERGFSVRCVMAQAAAQFVTPLTVSALSGDTVYQDLFSLTDEAQMGHIRLSREADLVLVAPCTASLMARMATGLADDLASTVLLATDKPVMIAPAMNTKMWEHPATQANRSTLLERGIRIIEPGVGELACGEYGVGRMAEVPGIVAAVEAHFRLHQSRFVLSGLRALVTSGPTIEAIDPVRFISNHSSGRQGHAVAAALATLGADVTLVHGPVSLPAPPGVSAVPVQSAREMLQACLSVIEEGKVDVAVCVAAVADWYAHYTSSKIKKGQDPAPLSLSLHPNPDILATLSRPGPHRPRLVIGFAAETGDLVEQARAKRQRKGCDWICANDVSPGTGTFGGMRNTVYLVTETTEEYWPAMDKTEVADRLVRSVASALGYASSVSSAAEKVS</sequence>
<dbReference type="GO" id="GO:0004632">
    <property type="term" value="F:phosphopantothenate--cysteine ligase activity"/>
    <property type="evidence" value="ECO:0007669"/>
    <property type="project" value="UniProtKB-UniRule"/>
</dbReference>
<dbReference type="KEGG" id="hjo:AY555_04065"/>
<comment type="similarity">
    <text evidence="3 4">In the C-terminal section; belongs to the PPC synthetase family.</text>
</comment>
<dbReference type="GO" id="GO:0015941">
    <property type="term" value="P:pantothenate catabolic process"/>
    <property type="evidence" value="ECO:0007669"/>
    <property type="project" value="InterPro"/>
</dbReference>
<dbReference type="SUPFAM" id="SSF102645">
    <property type="entry name" value="CoaB-like"/>
    <property type="match status" value="1"/>
</dbReference>
<evidence type="ECO:0000256" key="1">
    <source>
        <dbReference type="ARBA" id="ARBA00022793"/>
    </source>
</evidence>
<comment type="function">
    <text evidence="3">Catalyzes two sequential steps in the biosynthesis of coenzyme A. In the first step cysteine is conjugated to 4'-phosphopantothenate to form 4-phosphopantothenoylcysteine. In the second step the latter compound is decarboxylated to form 4'-phosphopantotheine.</text>
</comment>
<keyword evidence="8" id="KW-1185">Reference proteome</keyword>
<dbReference type="STRING" id="1549855.AY555_04065"/>